<feature type="domain" description="Nudix hydrolase" evidence="2">
    <location>
        <begin position="45"/>
        <end position="173"/>
    </location>
</feature>
<sequence length="175" mass="19071">MSLHADAVRVLEEWPAPDETQDALRQAYGDHLVAHPDGMWKSCADGHVTASALVVDPRRGRVLLTHHRKLRMWLQTGGHCEPGDTTLAGAALREATEESGITGLTLLPGGPVRLDRHLTPCAWHLDVQYAVLAPEGALEVVGEESLELGWFAYDEVASVADDSVVRLVDRTRALL</sequence>
<dbReference type="InterPro" id="IPR015797">
    <property type="entry name" value="NUDIX_hydrolase-like_dom_sf"/>
</dbReference>
<dbReference type="InterPro" id="IPR000086">
    <property type="entry name" value="NUDIX_hydrolase_dom"/>
</dbReference>
<evidence type="ECO:0000256" key="1">
    <source>
        <dbReference type="ARBA" id="ARBA00005582"/>
    </source>
</evidence>
<comment type="caution">
    <text evidence="3">The sequence shown here is derived from an EMBL/GenBank/DDBJ whole genome shotgun (WGS) entry which is preliminary data.</text>
</comment>
<keyword evidence="3" id="KW-0378">Hydrolase</keyword>
<dbReference type="RefSeq" id="WP_344328764.1">
    <property type="nucleotide sequence ID" value="NZ_BAAASZ010000051.1"/>
</dbReference>
<evidence type="ECO:0000259" key="2">
    <source>
        <dbReference type="PROSITE" id="PS51462"/>
    </source>
</evidence>
<comment type="similarity">
    <text evidence="1">Belongs to the Nudix hydrolase family.</text>
</comment>
<dbReference type="SUPFAM" id="SSF55811">
    <property type="entry name" value="Nudix"/>
    <property type="match status" value="1"/>
</dbReference>
<gene>
    <name evidence="3" type="ORF">GCM10010405_57760</name>
</gene>
<dbReference type="PANTHER" id="PTHR43736:SF1">
    <property type="entry name" value="DIHYDRONEOPTERIN TRIPHOSPHATE DIPHOSPHATASE"/>
    <property type="match status" value="1"/>
</dbReference>
<dbReference type="CDD" id="cd03674">
    <property type="entry name" value="NUDIX_Hydrolase"/>
    <property type="match status" value="1"/>
</dbReference>
<evidence type="ECO:0000313" key="3">
    <source>
        <dbReference type="EMBL" id="GAA2465717.1"/>
    </source>
</evidence>
<dbReference type="PROSITE" id="PS51462">
    <property type="entry name" value="NUDIX"/>
    <property type="match status" value="1"/>
</dbReference>
<name>A0ABN3KL22_9ACTN</name>
<organism evidence="3 4">
    <name type="scientific">Streptomyces macrosporus</name>
    <dbReference type="NCBI Taxonomy" id="44032"/>
    <lineage>
        <taxon>Bacteria</taxon>
        <taxon>Bacillati</taxon>
        <taxon>Actinomycetota</taxon>
        <taxon>Actinomycetes</taxon>
        <taxon>Kitasatosporales</taxon>
        <taxon>Streptomycetaceae</taxon>
        <taxon>Streptomyces</taxon>
    </lineage>
</organism>
<keyword evidence="4" id="KW-1185">Reference proteome</keyword>
<accession>A0ABN3KL22</accession>
<dbReference type="Gene3D" id="3.90.79.10">
    <property type="entry name" value="Nucleoside Triphosphate Pyrophosphohydrolase"/>
    <property type="match status" value="1"/>
</dbReference>
<protein>
    <submittedName>
        <fullName evidence="3">NUDIX hydrolase</fullName>
    </submittedName>
</protein>
<proteinExistence type="inferred from homology"/>
<reference evidence="3 4" key="1">
    <citation type="journal article" date="2019" name="Int. J. Syst. Evol. Microbiol.">
        <title>The Global Catalogue of Microorganisms (GCM) 10K type strain sequencing project: providing services to taxonomists for standard genome sequencing and annotation.</title>
        <authorList>
            <consortium name="The Broad Institute Genomics Platform"/>
            <consortium name="The Broad Institute Genome Sequencing Center for Infectious Disease"/>
            <person name="Wu L."/>
            <person name="Ma J."/>
        </authorList>
    </citation>
    <scope>NUCLEOTIDE SEQUENCE [LARGE SCALE GENOMIC DNA]</scope>
    <source>
        <strain evidence="3 4">JCM 6305</strain>
    </source>
</reference>
<evidence type="ECO:0000313" key="4">
    <source>
        <dbReference type="Proteomes" id="UP001501638"/>
    </source>
</evidence>
<dbReference type="Proteomes" id="UP001501638">
    <property type="component" value="Unassembled WGS sequence"/>
</dbReference>
<dbReference type="GO" id="GO:0016787">
    <property type="term" value="F:hydrolase activity"/>
    <property type="evidence" value="ECO:0007669"/>
    <property type="project" value="UniProtKB-KW"/>
</dbReference>
<dbReference type="Pfam" id="PF00293">
    <property type="entry name" value="NUDIX"/>
    <property type="match status" value="1"/>
</dbReference>
<dbReference type="EMBL" id="BAAASZ010000051">
    <property type="protein sequence ID" value="GAA2465717.1"/>
    <property type="molecule type" value="Genomic_DNA"/>
</dbReference>
<dbReference type="PANTHER" id="PTHR43736">
    <property type="entry name" value="ADP-RIBOSE PYROPHOSPHATASE"/>
    <property type="match status" value="1"/>
</dbReference>